<proteinExistence type="inferred from homology"/>
<sequence>MGFVDEVKFFVKAGDGGNGCVSFRREKFVPKGGPNGGDGGRGGSIFIEADPQKHSLIDFRYRSHFKAERGRNGQGSDKHGRGGKDTIISVPPGSVVKDAETGRVLADLTEPGQQFIAAHGGKGGFGNARFATSTNRAPRKATPGTPGVELWLQIELKLLADVGLIGLPNAGKSTLLSKLSAANPKVAPYPFTTLTPQLGVMHLKFMDPCIIADIPGLIEGASEGIGLGHQFLRHVERTSILLHVIDAATEDEQPLLDYQVLAAELTAYNKELLDRTHLVALNKIDCIDEDRLEELRALFQKSGIDVLAFSAKEKIGIDTLKDLLGDLLEEQREAAKNGTEENRIEENDEP</sequence>
<dbReference type="NCBIfam" id="NF008955">
    <property type="entry name" value="PRK12297.1"/>
    <property type="match status" value="1"/>
</dbReference>
<dbReference type="CDD" id="cd01898">
    <property type="entry name" value="Obg"/>
    <property type="match status" value="1"/>
</dbReference>
<protein>
    <recommendedName>
        <fullName evidence="8">GTPase Obg</fullName>
        <ecNumber evidence="8">3.6.5.-</ecNumber>
    </recommendedName>
    <alternativeName>
        <fullName evidence="8">GTP-binding protein Obg</fullName>
    </alternativeName>
</protein>
<evidence type="ECO:0000256" key="4">
    <source>
        <dbReference type="ARBA" id="ARBA00022741"/>
    </source>
</evidence>
<organism evidence="12 13">
    <name type="scientific">Candidatus Electrothrix aarhusensis</name>
    <dbReference type="NCBI Taxonomy" id="1859131"/>
    <lineage>
        <taxon>Bacteria</taxon>
        <taxon>Pseudomonadati</taxon>
        <taxon>Thermodesulfobacteriota</taxon>
        <taxon>Desulfobulbia</taxon>
        <taxon>Desulfobulbales</taxon>
        <taxon>Desulfobulbaceae</taxon>
        <taxon>Candidatus Electrothrix</taxon>
    </lineage>
</organism>
<comment type="subunit">
    <text evidence="8">Monomer.</text>
</comment>
<dbReference type="Gene3D" id="2.70.210.12">
    <property type="entry name" value="GTP1/OBG domain"/>
    <property type="match status" value="1"/>
</dbReference>
<dbReference type="GO" id="GO:0005737">
    <property type="term" value="C:cytoplasm"/>
    <property type="evidence" value="ECO:0007669"/>
    <property type="project" value="UniProtKB-SubCell"/>
</dbReference>
<feature type="region of interest" description="Disordered" evidence="9">
    <location>
        <begin position="67"/>
        <end position="93"/>
    </location>
</feature>
<dbReference type="Pfam" id="PF01926">
    <property type="entry name" value="MMR_HSR1"/>
    <property type="match status" value="1"/>
</dbReference>
<dbReference type="InterPro" id="IPR006169">
    <property type="entry name" value="GTP1_OBG_dom"/>
</dbReference>
<dbReference type="InterPro" id="IPR031167">
    <property type="entry name" value="G_OBG"/>
</dbReference>
<dbReference type="PROSITE" id="PS00905">
    <property type="entry name" value="GTP1_OBG"/>
    <property type="match status" value="1"/>
</dbReference>
<feature type="compositionally biased region" description="Basic and acidic residues" evidence="9">
    <location>
        <begin position="67"/>
        <end position="84"/>
    </location>
</feature>
<evidence type="ECO:0000313" key="12">
    <source>
        <dbReference type="EMBL" id="RWX46416.1"/>
    </source>
</evidence>
<keyword evidence="4 8" id="KW-0547">Nucleotide-binding</keyword>
<dbReference type="FunFam" id="2.70.210.12:FF:000001">
    <property type="entry name" value="GTPase Obg"/>
    <property type="match status" value="1"/>
</dbReference>
<evidence type="ECO:0000256" key="6">
    <source>
        <dbReference type="ARBA" id="ARBA00022842"/>
    </source>
</evidence>
<dbReference type="EC" id="3.6.5.-" evidence="8"/>
<gene>
    <name evidence="8" type="primary">obg</name>
    <name evidence="12" type="ORF">H206_03084</name>
</gene>
<evidence type="ECO:0000256" key="9">
    <source>
        <dbReference type="SAM" id="MobiDB-lite"/>
    </source>
</evidence>
<evidence type="ECO:0000313" key="13">
    <source>
        <dbReference type="Proteomes" id="UP000287853"/>
    </source>
</evidence>
<keyword evidence="7 8" id="KW-0342">GTP-binding</keyword>
<dbReference type="GO" id="GO:0003924">
    <property type="term" value="F:GTPase activity"/>
    <property type="evidence" value="ECO:0007669"/>
    <property type="project" value="UniProtKB-UniRule"/>
</dbReference>
<comment type="subcellular location">
    <subcellularLocation>
        <location evidence="8">Cytoplasm</location>
    </subcellularLocation>
</comment>
<keyword evidence="6 8" id="KW-0460">Magnesium</keyword>
<feature type="domain" description="OBG-type G" evidence="10">
    <location>
        <begin position="160"/>
        <end position="329"/>
    </location>
</feature>
<dbReference type="PROSITE" id="PS51883">
    <property type="entry name" value="OBG"/>
    <property type="match status" value="1"/>
</dbReference>
<dbReference type="PANTHER" id="PTHR11702:SF31">
    <property type="entry name" value="MITOCHONDRIAL RIBOSOME-ASSOCIATED GTPASE 2"/>
    <property type="match status" value="1"/>
</dbReference>
<keyword evidence="5 8" id="KW-0378">Hydrolase</keyword>
<feature type="binding site" evidence="8">
    <location>
        <begin position="166"/>
        <end position="173"/>
    </location>
    <ligand>
        <name>GTP</name>
        <dbReference type="ChEBI" id="CHEBI:37565"/>
    </ligand>
</feature>
<dbReference type="InterPro" id="IPR036726">
    <property type="entry name" value="GTP1_OBG_dom_sf"/>
</dbReference>
<feature type="binding site" evidence="8">
    <location>
        <begin position="310"/>
        <end position="312"/>
    </location>
    <ligand>
        <name>GTP</name>
        <dbReference type="ChEBI" id="CHEBI:37565"/>
    </ligand>
</feature>
<accession>A0A3S3QFX2</accession>
<feature type="binding site" evidence="8">
    <location>
        <position position="173"/>
    </location>
    <ligand>
        <name>Mg(2+)</name>
        <dbReference type="ChEBI" id="CHEBI:18420"/>
    </ligand>
</feature>
<dbReference type="PRINTS" id="PR00326">
    <property type="entry name" value="GTP1OBG"/>
</dbReference>
<comment type="similarity">
    <text evidence="1 8">Belongs to the TRAFAC class OBG-HflX-like GTPase superfamily. OBG GTPase family.</text>
</comment>
<dbReference type="InterPro" id="IPR006073">
    <property type="entry name" value="GTP-bd"/>
</dbReference>
<dbReference type="PANTHER" id="PTHR11702">
    <property type="entry name" value="DEVELOPMENTALLY REGULATED GTP-BINDING PROTEIN-RELATED"/>
    <property type="match status" value="1"/>
</dbReference>
<dbReference type="NCBIfam" id="TIGR02729">
    <property type="entry name" value="Obg_CgtA"/>
    <property type="match status" value="1"/>
</dbReference>
<dbReference type="GO" id="GO:0005525">
    <property type="term" value="F:GTP binding"/>
    <property type="evidence" value="ECO:0007669"/>
    <property type="project" value="UniProtKB-UniRule"/>
</dbReference>
<reference evidence="12 13" key="1">
    <citation type="submission" date="2017-01" db="EMBL/GenBank/DDBJ databases">
        <title>The cable genome- insights into the physiology and evolution of filamentous bacteria capable of sulfide oxidation via long distance electron transfer.</title>
        <authorList>
            <person name="Schreiber L."/>
            <person name="Bjerg J.T."/>
            <person name="Boggild A."/>
            <person name="Van De Vossenberg J."/>
            <person name="Meysman F."/>
            <person name="Nielsen L.P."/>
            <person name="Schramm A."/>
            <person name="Kjeldsen K.U."/>
        </authorList>
    </citation>
    <scope>NUCLEOTIDE SEQUENCE [LARGE SCALE GENOMIC DNA]</scope>
    <source>
        <strain evidence="12">MCF</strain>
    </source>
</reference>
<evidence type="ECO:0000256" key="5">
    <source>
        <dbReference type="ARBA" id="ARBA00022801"/>
    </source>
</evidence>
<dbReference type="NCBIfam" id="NF008954">
    <property type="entry name" value="PRK12296.1"/>
    <property type="match status" value="1"/>
</dbReference>
<dbReference type="HAMAP" id="MF_01454">
    <property type="entry name" value="GTPase_Obg"/>
    <property type="match status" value="1"/>
</dbReference>
<evidence type="ECO:0000256" key="7">
    <source>
        <dbReference type="ARBA" id="ARBA00023134"/>
    </source>
</evidence>
<dbReference type="InterPro" id="IPR045086">
    <property type="entry name" value="OBG_GTPase"/>
</dbReference>
<feature type="binding site" evidence="8">
    <location>
        <begin position="282"/>
        <end position="285"/>
    </location>
    <ligand>
        <name>GTP</name>
        <dbReference type="ChEBI" id="CHEBI:37565"/>
    </ligand>
</feature>
<comment type="caution">
    <text evidence="12">The sequence shown here is derived from an EMBL/GenBank/DDBJ whole genome shotgun (WGS) entry which is preliminary data.</text>
</comment>
<dbReference type="PIRSF" id="PIRSF002401">
    <property type="entry name" value="GTP_bd_Obg/CgtA"/>
    <property type="match status" value="1"/>
</dbReference>
<dbReference type="SUPFAM" id="SSF52540">
    <property type="entry name" value="P-loop containing nucleoside triphosphate hydrolases"/>
    <property type="match status" value="1"/>
</dbReference>
<dbReference type="Proteomes" id="UP000287853">
    <property type="component" value="Unassembled WGS sequence"/>
</dbReference>
<evidence type="ECO:0000259" key="10">
    <source>
        <dbReference type="PROSITE" id="PS51710"/>
    </source>
</evidence>
<dbReference type="GO" id="GO:0043022">
    <property type="term" value="F:ribosome binding"/>
    <property type="evidence" value="ECO:0007669"/>
    <property type="project" value="UniProtKB-ARBA"/>
</dbReference>
<feature type="binding site" evidence="8">
    <location>
        <begin position="213"/>
        <end position="216"/>
    </location>
    <ligand>
        <name>GTP</name>
        <dbReference type="ChEBI" id="CHEBI:37565"/>
    </ligand>
</feature>
<evidence type="ECO:0000256" key="8">
    <source>
        <dbReference type="HAMAP-Rule" id="MF_01454"/>
    </source>
</evidence>
<dbReference type="Gene3D" id="3.40.50.300">
    <property type="entry name" value="P-loop containing nucleotide triphosphate hydrolases"/>
    <property type="match status" value="1"/>
</dbReference>
<dbReference type="AlphaFoldDB" id="A0A3S3QFX2"/>
<keyword evidence="3 8" id="KW-0479">Metal-binding</keyword>
<evidence type="ECO:0000256" key="2">
    <source>
        <dbReference type="ARBA" id="ARBA00022490"/>
    </source>
</evidence>
<evidence type="ECO:0000256" key="3">
    <source>
        <dbReference type="ARBA" id="ARBA00022723"/>
    </source>
</evidence>
<dbReference type="GO" id="GO:0000287">
    <property type="term" value="F:magnesium ion binding"/>
    <property type="evidence" value="ECO:0007669"/>
    <property type="project" value="InterPro"/>
</dbReference>
<feature type="binding site" evidence="8">
    <location>
        <begin position="191"/>
        <end position="195"/>
    </location>
    <ligand>
        <name>GTP</name>
        <dbReference type="ChEBI" id="CHEBI:37565"/>
    </ligand>
</feature>
<dbReference type="InterPro" id="IPR006074">
    <property type="entry name" value="GTP1-OBG_CS"/>
</dbReference>
<keyword evidence="13" id="KW-1185">Reference proteome</keyword>
<dbReference type="InterPro" id="IPR014100">
    <property type="entry name" value="GTP-bd_Obg/CgtA"/>
</dbReference>
<feature type="domain" description="Obg" evidence="11">
    <location>
        <begin position="1"/>
        <end position="159"/>
    </location>
</feature>
<dbReference type="PROSITE" id="PS51710">
    <property type="entry name" value="G_OBG"/>
    <property type="match status" value="1"/>
</dbReference>
<dbReference type="EMBL" id="MTKO01000065">
    <property type="protein sequence ID" value="RWX46416.1"/>
    <property type="molecule type" value="Genomic_DNA"/>
</dbReference>
<dbReference type="NCBIfam" id="NF008956">
    <property type="entry name" value="PRK12299.1"/>
    <property type="match status" value="1"/>
</dbReference>
<evidence type="ECO:0000256" key="1">
    <source>
        <dbReference type="ARBA" id="ARBA00007699"/>
    </source>
</evidence>
<comment type="cofactor">
    <cofactor evidence="8">
        <name>Mg(2+)</name>
        <dbReference type="ChEBI" id="CHEBI:18420"/>
    </cofactor>
</comment>
<dbReference type="GO" id="GO:0042254">
    <property type="term" value="P:ribosome biogenesis"/>
    <property type="evidence" value="ECO:0007669"/>
    <property type="project" value="UniProtKB-UniRule"/>
</dbReference>
<comment type="function">
    <text evidence="8">An essential GTPase which binds GTP, GDP and possibly (p)ppGpp with moderate affinity, with high nucleotide exchange rates and a fairly low GTP hydrolysis rate. Plays a role in control of the cell cycle, stress response, ribosome biogenesis and in those bacteria that undergo differentiation, in morphogenesis control.</text>
</comment>
<dbReference type="SUPFAM" id="SSF82051">
    <property type="entry name" value="Obg GTP-binding protein N-terminal domain"/>
    <property type="match status" value="1"/>
</dbReference>
<keyword evidence="2 8" id="KW-0963">Cytoplasm</keyword>
<evidence type="ECO:0000259" key="11">
    <source>
        <dbReference type="PROSITE" id="PS51883"/>
    </source>
</evidence>
<name>A0A3S3QFX2_9BACT</name>
<dbReference type="Pfam" id="PF01018">
    <property type="entry name" value="GTP1_OBG"/>
    <property type="match status" value="1"/>
</dbReference>
<feature type="binding site" evidence="8">
    <location>
        <position position="193"/>
    </location>
    <ligand>
        <name>Mg(2+)</name>
        <dbReference type="ChEBI" id="CHEBI:18420"/>
    </ligand>
</feature>
<dbReference type="InterPro" id="IPR027417">
    <property type="entry name" value="P-loop_NTPase"/>
</dbReference>